<dbReference type="AlphaFoldDB" id="A0A117MP07"/>
<gene>
    <name evidence="3" type="ORF">ADL15_34160</name>
</gene>
<protein>
    <submittedName>
        <fullName evidence="3">Peptidase M23</fullName>
    </submittedName>
</protein>
<evidence type="ECO:0000313" key="3">
    <source>
        <dbReference type="EMBL" id="KUL27877.1"/>
    </source>
</evidence>
<dbReference type="Gene3D" id="2.70.70.10">
    <property type="entry name" value="Glucose Permease (Domain IIA)"/>
    <property type="match status" value="1"/>
</dbReference>
<feature type="domain" description="M23ase beta-sheet core" evidence="2">
    <location>
        <begin position="100"/>
        <end position="195"/>
    </location>
</feature>
<dbReference type="CDD" id="cd12797">
    <property type="entry name" value="M23_peptidase"/>
    <property type="match status" value="1"/>
</dbReference>
<organism evidence="3 4">
    <name type="scientific">Actinoplanes awajinensis subsp. mycoplanecinus</name>
    <dbReference type="NCBI Taxonomy" id="135947"/>
    <lineage>
        <taxon>Bacteria</taxon>
        <taxon>Bacillati</taxon>
        <taxon>Actinomycetota</taxon>
        <taxon>Actinomycetes</taxon>
        <taxon>Micromonosporales</taxon>
        <taxon>Micromonosporaceae</taxon>
        <taxon>Actinoplanes</taxon>
    </lineage>
</organism>
<keyword evidence="1" id="KW-0732">Signal</keyword>
<dbReference type="InterPro" id="IPR011055">
    <property type="entry name" value="Dup_hybrid_motif"/>
</dbReference>
<sequence length="249" mass="25719">MRKFVVGIVTMTSALALAACGGTSDEPYFVGEGSAASSAASVPVAPPAEVTAAPSATAASPSAPAATSATPIPAKTAFEYVFPVVGTNSYARTHHDYAASDIITDCGNKVRAVTDGTILVVNRKDTWKASVNAGETRGGLSVSMLGDDGVRYYGSHLSKIAAGVQVGARVTVGQKIGEIGDTGDASACHLHFGISPPCAKVGDWWNQRGTVFPWPYLDAWKAGKDKSPVAAVRKWKDENGCPKKATTFG</sequence>
<comment type="caution">
    <text evidence="3">The sequence shown here is derived from an EMBL/GenBank/DDBJ whole genome shotgun (WGS) entry which is preliminary data.</text>
</comment>
<dbReference type="InterPro" id="IPR016047">
    <property type="entry name" value="M23ase_b-sheet_dom"/>
</dbReference>
<feature type="signal peptide" evidence="1">
    <location>
        <begin position="1"/>
        <end position="18"/>
    </location>
</feature>
<name>A0A117MP07_9ACTN</name>
<dbReference type="Pfam" id="PF01551">
    <property type="entry name" value="Peptidase_M23"/>
    <property type="match status" value="1"/>
</dbReference>
<dbReference type="PANTHER" id="PTHR21666:SF270">
    <property type="entry name" value="MUREIN HYDROLASE ACTIVATOR ENVC"/>
    <property type="match status" value="1"/>
</dbReference>
<dbReference type="InterPro" id="IPR050570">
    <property type="entry name" value="Cell_wall_metabolism_enzyme"/>
</dbReference>
<dbReference type="OrthoDB" id="9810477at2"/>
<evidence type="ECO:0000259" key="2">
    <source>
        <dbReference type="Pfam" id="PF01551"/>
    </source>
</evidence>
<dbReference type="PROSITE" id="PS51257">
    <property type="entry name" value="PROKAR_LIPOPROTEIN"/>
    <property type="match status" value="1"/>
</dbReference>
<feature type="chain" id="PRO_5007151254" evidence="1">
    <location>
        <begin position="19"/>
        <end position="249"/>
    </location>
</feature>
<dbReference type="PANTHER" id="PTHR21666">
    <property type="entry name" value="PEPTIDASE-RELATED"/>
    <property type="match status" value="1"/>
</dbReference>
<evidence type="ECO:0000256" key="1">
    <source>
        <dbReference type="SAM" id="SignalP"/>
    </source>
</evidence>
<evidence type="ECO:0000313" key="4">
    <source>
        <dbReference type="Proteomes" id="UP000053244"/>
    </source>
</evidence>
<dbReference type="SUPFAM" id="SSF51261">
    <property type="entry name" value="Duplicated hybrid motif"/>
    <property type="match status" value="1"/>
</dbReference>
<proteinExistence type="predicted"/>
<keyword evidence="4" id="KW-1185">Reference proteome</keyword>
<reference evidence="3 4" key="1">
    <citation type="submission" date="2015-10" db="EMBL/GenBank/DDBJ databases">
        <authorList>
            <person name="Gilbert D.G."/>
        </authorList>
    </citation>
    <scope>NUCLEOTIDE SEQUENCE [LARGE SCALE GENOMIC DNA]</scope>
    <source>
        <strain evidence="3 4">NRRL B-16712</strain>
    </source>
</reference>
<dbReference type="RefSeq" id="WP_067699768.1">
    <property type="nucleotide sequence ID" value="NZ_LLZH01000294.1"/>
</dbReference>
<dbReference type="GO" id="GO:0004222">
    <property type="term" value="F:metalloendopeptidase activity"/>
    <property type="evidence" value="ECO:0007669"/>
    <property type="project" value="TreeGrafter"/>
</dbReference>
<accession>A0A117MP07</accession>
<dbReference type="Proteomes" id="UP000053244">
    <property type="component" value="Unassembled WGS sequence"/>
</dbReference>
<dbReference type="EMBL" id="LLZH01000294">
    <property type="protein sequence ID" value="KUL27877.1"/>
    <property type="molecule type" value="Genomic_DNA"/>
</dbReference>